<evidence type="ECO:0000313" key="2">
    <source>
        <dbReference type="Proteomes" id="UP000886501"/>
    </source>
</evidence>
<reference evidence="1" key="1">
    <citation type="submission" date="2019-10" db="EMBL/GenBank/DDBJ databases">
        <authorList>
            <consortium name="DOE Joint Genome Institute"/>
            <person name="Kuo A."/>
            <person name="Miyauchi S."/>
            <person name="Kiss E."/>
            <person name="Drula E."/>
            <person name="Kohler A."/>
            <person name="Sanchez-Garcia M."/>
            <person name="Andreopoulos B."/>
            <person name="Barry K.W."/>
            <person name="Bonito G."/>
            <person name="Buee M."/>
            <person name="Carver A."/>
            <person name="Chen C."/>
            <person name="Cichocki N."/>
            <person name="Clum A."/>
            <person name="Culley D."/>
            <person name="Crous P.W."/>
            <person name="Fauchery L."/>
            <person name="Girlanda M."/>
            <person name="Hayes R."/>
            <person name="Keri Z."/>
            <person name="Labutti K."/>
            <person name="Lipzen A."/>
            <person name="Lombard V."/>
            <person name="Magnuson J."/>
            <person name="Maillard F."/>
            <person name="Morin E."/>
            <person name="Murat C."/>
            <person name="Nolan M."/>
            <person name="Ohm R."/>
            <person name="Pangilinan J."/>
            <person name="Pereira M."/>
            <person name="Perotto S."/>
            <person name="Peter M."/>
            <person name="Riley R."/>
            <person name="Sitrit Y."/>
            <person name="Stielow B."/>
            <person name="Szollosi G."/>
            <person name="Zifcakova L."/>
            <person name="Stursova M."/>
            <person name="Spatafora J.W."/>
            <person name="Tedersoo L."/>
            <person name="Vaario L.-M."/>
            <person name="Yamada A."/>
            <person name="Yan M."/>
            <person name="Wang P."/>
            <person name="Xu J."/>
            <person name="Bruns T."/>
            <person name="Baldrian P."/>
            <person name="Vilgalys R."/>
            <person name="Henrissat B."/>
            <person name="Grigoriev I.V."/>
            <person name="Hibbett D."/>
            <person name="Nagy L.G."/>
            <person name="Martin F.M."/>
        </authorList>
    </citation>
    <scope>NUCLEOTIDE SEQUENCE</scope>
    <source>
        <strain evidence="1">P2</strain>
    </source>
</reference>
<organism evidence="1 2">
    <name type="scientific">Thelephora ganbajun</name>
    <name type="common">Ganba fungus</name>
    <dbReference type="NCBI Taxonomy" id="370292"/>
    <lineage>
        <taxon>Eukaryota</taxon>
        <taxon>Fungi</taxon>
        <taxon>Dikarya</taxon>
        <taxon>Basidiomycota</taxon>
        <taxon>Agaricomycotina</taxon>
        <taxon>Agaricomycetes</taxon>
        <taxon>Thelephorales</taxon>
        <taxon>Thelephoraceae</taxon>
        <taxon>Thelephora</taxon>
    </lineage>
</organism>
<accession>A0ACB6Z0D9</accession>
<gene>
    <name evidence="1" type="ORF">BDM02DRAFT_3105031</name>
</gene>
<proteinExistence type="predicted"/>
<name>A0ACB6Z0D9_THEGA</name>
<dbReference type="EMBL" id="MU118313">
    <property type="protein sequence ID" value="KAF9642949.1"/>
    <property type="molecule type" value="Genomic_DNA"/>
</dbReference>
<evidence type="ECO:0000313" key="1">
    <source>
        <dbReference type="EMBL" id="KAF9642949.1"/>
    </source>
</evidence>
<sequence>MDGATKQANRTMTQMLQQCVGPKQKDWVTKLLAIEFAMNSARSSTTRFTLFYLNYGHNPSPMIWKGKELYPGVCQFTENMKDAIISMHDAIIVARVQHTVQANRK</sequence>
<reference evidence="1" key="2">
    <citation type="journal article" date="2020" name="Nat. Commun.">
        <title>Large-scale genome sequencing of mycorrhizal fungi provides insights into the early evolution of symbiotic traits.</title>
        <authorList>
            <person name="Miyauchi S."/>
            <person name="Kiss E."/>
            <person name="Kuo A."/>
            <person name="Drula E."/>
            <person name="Kohler A."/>
            <person name="Sanchez-Garcia M."/>
            <person name="Morin E."/>
            <person name="Andreopoulos B."/>
            <person name="Barry K.W."/>
            <person name="Bonito G."/>
            <person name="Buee M."/>
            <person name="Carver A."/>
            <person name="Chen C."/>
            <person name="Cichocki N."/>
            <person name="Clum A."/>
            <person name="Culley D."/>
            <person name="Crous P.W."/>
            <person name="Fauchery L."/>
            <person name="Girlanda M."/>
            <person name="Hayes R.D."/>
            <person name="Keri Z."/>
            <person name="LaButti K."/>
            <person name="Lipzen A."/>
            <person name="Lombard V."/>
            <person name="Magnuson J."/>
            <person name="Maillard F."/>
            <person name="Murat C."/>
            <person name="Nolan M."/>
            <person name="Ohm R.A."/>
            <person name="Pangilinan J."/>
            <person name="Pereira M.F."/>
            <person name="Perotto S."/>
            <person name="Peter M."/>
            <person name="Pfister S."/>
            <person name="Riley R."/>
            <person name="Sitrit Y."/>
            <person name="Stielow J.B."/>
            <person name="Szollosi G."/>
            <person name="Zifcakova L."/>
            <person name="Stursova M."/>
            <person name="Spatafora J.W."/>
            <person name="Tedersoo L."/>
            <person name="Vaario L.M."/>
            <person name="Yamada A."/>
            <person name="Yan M."/>
            <person name="Wang P."/>
            <person name="Xu J."/>
            <person name="Bruns T."/>
            <person name="Baldrian P."/>
            <person name="Vilgalys R."/>
            <person name="Dunand C."/>
            <person name="Henrissat B."/>
            <person name="Grigoriev I.V."/>
            <person name="Hibbett D."/>
            <person name="Nagy L.G."/>
            <person name="Martin F.M."/>
        </authorList>
    </citation>
    <scope>NUCLEOTIDE SEQUENCE</scope>
    <source>
        <strain evidence="1">P2</strain>
    </source>
</reference>
<comment type="caution">
    <text evidence="1">The sequence shown here is derived from an EMBL/GenBank/DDBJ whole genome shotgun (WGS) entry which is preliminary data.</text>
</comment>
<keyword evidence="2" id="KW-1185">Reference proteome</keyword>
<protein>
    <submittedName>
        <fullName evidence="1">Uncharacterized protein</fullName>
    </submittedName>
</protein>
<dbReference type="Proteomes" id="UP000886501">
    <property type="component" value="Unassembled WGS sequence"/>
</dbReference>